<keyword evidence="4" id="KW-1185">Reference proteome</keyword>
<dbReference type="AlphaFoldDB" id="I8TDQ0"/>
<keyword evidence="1" id="KW-0732">Signal</keyword>
<proteinExistence type="predicted"/>
<evidence type="ECO:0000313" key="4">
    <source>
        <dbReference type="Proteomes" id="UP000003704"/>
    </source>
</evidence>
<name>I8TDQ0_9GAMM</name>
<evidence type="ECO:0000259" key="2">
    <source>
        <dbReference type="Pfam" id="PF13505"/>
    </source>
</evidence>
<dbReference type="EMBL" id="AKGD01000001">
    <property type="protein sequence ID" value="EIT72100.1"/>
    <property type="molecule type" value="Genomic_DNA"/>
</dbReference>
<reference evidence="3 4" key="1">
    <citation type="journal article" date="2012" name="J. Bacteriol.">
        <title>Genome Sequence of n-Alkane-Degrading Hydrocarboniphaga effusa Strain AP103T (ATCC BAA-332T).</title>
        <authorList>
            <person name="Chang H.K."/>
            <person name="Zylstra G.J."/>
            <person name="Chae J.C."/>
        </authorList>
    </citation>
    <scope>NUCLEOTIDE SEQUENCE [LARGE SCALE GENOMIC DNA]</scope>
    <source>
        <strain evidence="3 4">AP103</strain>
    </source>
</reference>
<evidence type="ECO:0000313" key="3">
    <source>
        <dbReference type="EMBL" id="EIT72100.1"/>
    </source>
</evidence>
<accession>I8TDQ0</accession>
<dbReference type="STRING" id="1172194.WQQ_22370"/>
<protein>
    <recommendedName>
        <fullName evidence="2">Outer membrane protein beta-barrel domain-containing protein</fullName>
    </recommendedName>
</protein>
<dbReference type="RefSeq" id="WP_007185180.1">
    <property type="nucleotide sequence ID" value="NZ_AKGD01000001.1"/>
</dbReference>
<comment type="caution">
    <text evidence="3">The sequence shown here is derived from an EMBL/GenBank/DDBJ whole genome shotgun (WGS) entry which is preliminary data.</text>
</comment>
<dbReference type="InterPro" id="IPR027385">
    <property type="entry name" value="Beta-barrel_OMP"/>
</dbReference>
<dbReference type="InterPro" id="IPR011250">
    <property type="entry name" value="OMP/PagP_B-barrel"/>
</dbReference>
<dbReference type="SUPFAM" id="SSF56925">
    <property type="entry name" value="OMPA-like"/>
    <property type="match status" value="1"/>
</dbReference>
<dbReference type="Proteomes" id="UP000003704">
    <property type="component" value="Unassembled WGS sequence"/>
</dbReference>
<organism evidence="3 4">
    <name type="scientific">Hydrocarboniphaga effusa AP103</name>
    <dbReference type="NCBI Taxonomy" id="1172194"/>
    <lineage>
        <taxon>Bacteria</taxon>
        <taxon>Pseudomonadati</taxon>
        <taxon>Pseudomonadota</taxon>
        <taxon>Gammaproteobacteria</taxon>
        <taxon>Nevskiales</taxon>
        <taxon>Nevskiaceae</taxon>
        <taxon>Hydrocarboniphaga</taxon>
    </lineage>
</organism>
<dbReference type="Pfam" id="PF13505">
    <property type="entry name" value="OMP_b-brl"/>
    <property type="match status" value="1"/>
</dbReference>
<gene>
    <name evidence="3" type="ORF">WQQ_22370</name>
</gene>
<feature type="domain" description="Outer membrane protein beta-barrel" evidence="2">
    <location>
        <begin position="6"/>
        <end position="172"/>
    </location>
</feature>
<dbReference type="OrthoDB" id="8173690at2"/>
<evidence type="ECO:0000256" key="1">
    <source>
        <dbReference type="ARBA" id="ARBA00022729"/>
    </source>
</evidence>
<sequence>MNKQILMITAAGLLAWDYQAHAAGDVRAAFGAGTYEVDTSEGKAESDLIGFDLRGSFKPTENIFLRGEYLSTSGDKIEADGEKFDIDTDIDVLRLGAGYGVNAGPVRVYGVLEYANVNVEIDGEGDDTNGWGVSAGIGDQGSGPWLWNVELSWLSLDEVDGASLDATLGYRFTPALSGLIGVQSYALEADGGDELTLSQFYLGGQFSF</sequence>